<keyword evidence="3" id="KW-1185">Reference proteome</keyword>
<accession>A0A6C0GJK4</accession>
<dbReference type="InterPro" id="IPR025161">
    <property type="entry name" value="IS402-like_dom"/>
</dbReference>
<gene>
    <name evidence="2" type="ORF">GXP67_16450</name>
</gene>
<evidence type="ECO:0000313" key="2">
    <source>
        <dbReference type="EMBL" id="QHT68117.1"/>
    </source>
</evidence>
<dbReference type="Proteomes" id="UP000480178">
    <property type="component" value="Chromosome"/>
</dbReference>
<protein>
    <submittedName>
        <fullName evidence="2">Transposase</fullName>
    </submittedName>
</protein>
<proteinExistence type="predicted"/>
<reference evidence="2 3" key="1">
    <citation type="submission" date="2020-01" db="EMBL/GenBank/DDBJ databases">
        <authorList>
            <person name="Kim M.K."/>
        </authorList>
    </citation>
    <scope>NUCLEOTIDE SEQUENCE [LARGE SCALE GENOMIC DNA]</scope>
    <source>
        <strain evidence="2 3">172606-1</strain>
    </source>
</reference>
<organism evidence="2 3">
    <name type="scientific">Rhodocytophaga rosea</name>
    <dbReference type="NCBI Taxonomy" id="2704465"/>
    <lineage>
        <taxon>Bacteria</taxon>
        <taxon>Pseudomonadati</taxon>
        <taxon>Bacteroidota</taxon>
        <taxon>Cytophagia</taxon>
        <taxon>Cytophagales</taxon>
        <taxon>Rhodocytophagaceae</taxon>
        <taxon>Rhodocytophaga</taxon>
    </lineage>
</organism>
<feature type="domain" description="Insertion element IS402-like" evidence="1">
    <location>
        <begin position="6"/>
        <end position="70"/>
    </location>
</feature>
<sequence>MRRYQLREDQWLKMASLLPGKGTCLRGSVQDNRQFMQAVLWKARNVAHWRDLPIQFGIVSAANLHVNDWE</sequence>
<evidence type="ECO:0000259" key="1">
    <source>
        <dbReference type="Pfam" id="PF13340"/>
    </source>
</evidence>
<evidence type="ECO:0000313" key="3">
    <source>
        <dbReference type="Proteomes" id="UP000480178"/>
    </source>
</evidence>
<name>A0A6C0GJK4_9BACT</name>
<dbReference type="KEGG" id="rhoz:GXP67_16450"/>
<dbReference type="EMBL" id="CP048222">
    <property type="protein sequence ID" value="QHT68117.1"/>
    <property type="molecule type" value="Genomic_DNA"/>
</dbReference>
<dbReference type="Pfam" id="PF13340">
    <property type="entry name" value="DUF4096"/>
    <property type="match status" value="1"/>
</dbReference>
<dbReference type="AlphaFoldDB" id="A0A6C0GJK4"/>